<protein>
    <submittedName>
        <fullName evidence="1">Uncharacterized protein</fullName>
    </submittedName>
</protein>
<sequence length="44" mass="5374">MNNWEEMNSDTKKSLLLWLKNRLYLHQQQMLNGRVIKPLSLYLL</sequence>
<gene>
    <name evidence="1" type="ORF">NCTC13043_01445</name>
</gene>
<proteinExistence type="predicted"/>
<dbReference type="Proteomes" id="UP000254235">
    <property type="component" value="Unassembled WGS sequence"/>
</dbReference>
<evidence type="ECO:0000313" key="1">
    <source>
        <dbReference type="EMBL" id="SUC12829.1"/>
    </source>
</evidence>
<reference evidence="1 2" key="1">
    <citation type="submission" date="2018-06" db="EMBL/GenBank/DDBJ databases">
        <authorList>
            <consortium name="Pathogen Informatics"/>
            <person name="Doyle S."/>
        </authorList>
    </citation>
    <scope>NUCLEOTIDE SEQUENCE [LARGE SCALE GENOMIC DNA]</scope>
    <source>
        <strain evidence="1 2">NCTC13043</strain>
    </source>
</reference>
<evidence type="ECO:0000313" key="2">
    <source>
        <dbReference type="Proteomes" id="UP000254235"/>
    </source>
</evidence>
<organism evidence="1 2">
    <name type="scientific">Prevotella pallens</name>
    <dbReference type="NCBI Taxonomy" id="60133"/>
    <lineage>
        <taxon>Bacteria</taxon>
        <taxon>Pseudomonadati</taxon>
        <taxon>Bacteroidota</taxon>
        <taxon>Bacteroidia</taxon>
        <taxon>Bacteroidales</taxon>
        <taxon>Prevotellaceae</taxon>
        <taxon>Prevotella</taxon>
    </lineage>
</organism>
<dbReference type="AlphaFoldDB" id="A0A379F2F6"/>
<dbReference type="EMBL" id="UGTP01000001">
    <property type="protein sequence ID" value="SUC12829.1"/>
    <property type="molecule type" value="Genomic_DNA"/>
</dbReference>
<accession>A0A379F2F6</accession>
<name>A0A379F2F6_9BACT</name>